<comment type="caution">
    <text evidence="2">The sequence shown here is derived from an EMBL/GenBank/DDBJ whole genome shotgun (WGS) entry which is preliminary data.</text>
</comment>
<proteinExistence type="predicted"/>
<dbReference type="Proteomes" id="UP000001396">
    <property type="component" value="Unassembled WGS sequence"/>
</dbReference>
<dbReference type="GeneID" id="31363600"/>
<name>D3BIN9_HETP5</name>
<sequence>MSDPTDQTTTTTTTSNAAAPIDTTTTTNDLTMNDLESNNDNDSIPSTSTLFPDIVPPVTHPDSLPSDVFQATLIASKTPISSSNVPGQLENKHLLSNESIINEYIQHLSEMKLFINNSISNLQSKLKKPVTTLIVG</sequence>
<feature type="compositionally biased region" description="Polar residues" evidence="1">
    <location>
        <begin position="36"/>
        <end position="50"/>
    </location>
</feature>
<protein>
    <submittedName>
        <fullName evidence="2">Uncharacterized protein</fullName>
    </submittedName>
</protein>
<feature type="region of interest" description="Disordered" evidence="1">
    <location>
        <begin position="1"/>
        <end position="50"/>
    </location>
</feature>
<dbReference type="RefSeq" id="XP_020430787.1">
    <property type="nucleotide sequence ID" value="XM_020578948.1"/>
</dbReference>
<accession>D3BIN9</accession>
<organism evidence="2 3">
    <name type="scientific">Heterostelium pallidum (strain ATCC 26659 / Pp 5 / PN500)</name>
    <name type="common">Cellular slime mold</name>
    <name type="synonym">Polysphondylium pallidum</name>
    <dbReference type="NCBI Taxonomy" id="670386"/>
    <lineage>
        <taxon>Eukaryota</taxon>
        <taxon>Amoebozoa</taxon>
        <taxon>Evosea</taxon>
        <taxon>Eumycetozoa</taxon>
        <taxon>Dictyostelia</taxon>
        <taxon>Acytosteliales</taxon>
        <taxon>Acytosteliaceae</taxon>
        <taxon>Heterostelium</taxon>
    </lineage>
</organism>
<feature type="compositionally biased region" description="Low complexity" evidence="1">
    <location>
        <begin position="22"/>
        <end position="35"/>
    </location>
</feature>
<reference evidence="2 3" key="1">
    <citation type="journal article" date="2011" name="Genome Res.">
        <title>Phylogeny-wide analysis of social amoeba genomes highlights ancient origins for complex intercellular communication.</title>
        <authorList>
            <person name="Heidel A.J."/>
            <person name="Lawal H.M."/>
            <person name="Felder M."/>
            <person name="Schilde C."/>
            <person name="Helps N.R."/>
            <person name="Tunggal B."/>
            <person name="Rivero F."/>
            <person name="John U."/>
            <person name="Schleicher M."/>
            <person name="Eichinger L."/>
            <person name="Platzer M."/>
            <person name="Noegel A.A."/>
            <person name="Schaap P."/>
            <person name="Gloeckner G."/>
        </authorList>
    </citation>
    <scope>NUCLEOTIDE SEQUENCE [LARGE SCALE GENOMIC DNA]</scope>
    <source>
        <strain evidence="3">ATCC 26659 / Pp 5 / PN500</strain>
    </source>
</reference>
<gene>
    <name evidence="2" type="ORF">PPL_08120</name>
</gene>
<evidence type="ECO:0000313" key="3">
    <source>
        <dbReference type="Proteomes" id="UP000001396"/>
    </source>
</evidence>
<evidence type="ECO:0000313" key="2">
    <source>
        <dbReference type="EMBL" id="EFA78663.1"/>
    </source>
</evidence>
<keyword evidence="3" id="KW-1185">Reference proteome</keyword>
<dbReference type="EMBL" id="ADBJ01000037">
    <property type="protein sequence ID" value="EFA78663.1"/>
    <property type="molecule type" value="Genomic_DNA"/>
</dbReference>
<evidence type="ECO:0000256" key="1">
    <source>
        <dbReference type="SAM" id="MobiDB-lite"/>
    </source>
</evidence>
<dbReference type="InParanoid" id="D3BIN9"/>
<dbReference type="AlphaFoldDB" id="D3BIN9"/>